<evidence type="ECO:0000313" key="1">
    <source>
        <dbReference type="EMBL" id="EMH77494.1"/>
    </source>
</evidence>
<sequence length="109" mass="12695">MKFLFLIIVFFESFKKETTNKKNLMVDIFPVRHVVEGNTMVEKTLIMTPEVLTIVEDNGKTKTEIQYVDITNCIMIDSGSIGMKVKEKTYFMFTNEAPRFVEVLTSYKH</sequence>
<organism evidence="1 2">
    <name type="scientific">Entamoeba histolytica HM-1:IMSS-B</name>
    <dbReference type="NCBI Taxonomy" id="885319"/>
    <lineage>
        <taxon>Eukaryota</taxon>
        <taxon>Amoebozoa</taxon>
        <taxon>Evosea</taxon>
        <taxon>Archamoebae</taxon>
        <taxon>Mastigamoebida</taxon>
        <taxon>Entamoebidae</taxon>
        <taxon>Entamoeba</taxon>
    </lineage>
</organism>
<dbReference type="Proteomes" id="UP000030781">
    <property type="component" value="Unassembled WGS sequence"/>
</dbReference>
<dbReference type="VEuPathDB" id="AmoebaDB:EHI8A_098840"/>
<accession>M3SE10</accession>
<proteinExistence type="predicted"/>
<name>M3SE10_ENTH1</name>
<gene>
    <name evidence="1" type="ORF">EHI8A_098840</name>
</gene>
<protein>
    <submittedName>
        <fullName evidence="1">Uncharacterized protein</fullName>
    </submittedName>
</protein>
<dbReference type="AlphaFoldDB" id="M3SE10"/>
<evidence type="ECO:0000313" key="2">
    <source>
        <dbReference type="Proteomes" id="UP000030781"/>
    </source>
</evidence>
<reference evidence="1 2" key="1">
    <citation type="submission" date="2013-01" db="EMBL/GenBank/DDBJ databases">
        <authorList>
            <person name="Hannick L."/>
            <person name="Zafar N."/>
            <person name="Lorenzi H."/>
            <person name="Ali I.A."/>
            <person name="Petri W.P."/>
            <person name="Caler E."/>
        </authorList>
    </citation>
    <scope>NUCLEOTIDE SEQUENCE [LARGE SCALE GENOMIC DNA]</scope>
    <source>
        <strain evidence="2">HM3:IMSS-B</strain>
    </source>
</reference>
<dbReference type="EMBL" id="KB609999">
    <property type="protein sequence ID" value="EMH77494.1"/>
    <property type="molecule type" value="Genomic_DNA"/>
</dbReference>